<dbReference type="GO" id="GO:0003986">
    <property type="term" value="F:acetyl-CoA hydrolase activity"/>
    <property type="evidence" value="ECO:0007669"/>
    <property type="project" value="TreeGrafter"/>
</dbReference>
<comment type="similarity">
    <text evidence="1">Belongs to the acetyl-CoA hydrolase/transferase family.</text>
</comment>
<evidence type="ECO:0000313" key="6">
    <source>
        <dbReference type="EMBL" id="CCJ62468.1"/>
    </source>
</evidence>
<feature type="binding site" evidence="3">
    <location>
        <position position="387"/>
    </location>
    <ligand>
        <name>CoA</name>
        <dbReference type="ChEBI" id="CHEBI:57287"/>
    </ligand>
</feature>
<dbReference type="Proteomes" id="UP000005250">
    <property type="component" value="Chromosome"/>
</dbReference>
<feature type="domain" description="Acetyl-CoA hydrolase/transferase N-terminal" evidence="4">
    <location>
        <begin position="19"/>
        <end position="220"/>
    </location>
</feature>
<sequence length="510" mass="55008">MSGDSMHLERIRHPGLRARLASPQEAARLVHDGMTVGMSEFTRAGDCKSVPAALAERAAAEPLRITLLTGASLGHDTDKLLAQAGVLARRMPFQVDTTLRRKINQGEIAFVDQHLSETVEQLRAGHIGPIDIAIVEAAAITEDGGIVPTMSVGNSASFVEQARLVIVELNLGVPAAIEGLHDIVIPGARPGRQPLPLVSVDQRIGAPCIAVDPDKIAAIVVTNEPDSPSNALPPDEETGAIAGHIVGFLRQEVNQGRLSRSLLPLQAGIGTIANAVLHGFGESEFEGLTMYSEVLQDSAIELLDQGKLSFASASSITVSLPVYERILGNLEHYRQRIVLRPQEISNAPELVRRLGVIAINTALEFDIYGNVNSTHVGGTHMMNGIGGSGDFVRNAHLSIFVTKSMARNGDISSVVPMVSHVDHNEHDVDILVTECGLADLRGLAPRERARAIIAHCVHPSYRDALRDYFERACRRGGQTSHLLEEAFSWHQRYNETDTMRLAAPAARRVA</sequence>
<dbReference type="InterPro" id="IPR003702">
    <property type="entry name" value="ActCoA_hydro_N"/>
</dbReference>
<dbReference type="eggNOG" id="COG0427">
    <property type="taxonomic scope" value="Bacteria"/>
</dbReference>
<evidence type="ECO:0000256" key="1">
    <source>
        <dbReference type="ARBA" id="ARBA00009632"/>
    </source>
</evidence>
<accession>A0A0T7CLW2</accession>
<dbReference type="Gene3D" id="3.30.750.70">
    <property type="entry name" value="4-hydroxybutyrate coenzyme like domains"/>
    <property type="match status" value="1"/>
</dbReference>
<dbReference type="Pfam" id="PF13336">
    <property type="entry name" value="AcetylCoA_hyd_C"/>
    <property type="match status" value="1"/>
</dbReference>
<dbReference type="Gene3D" id="3.40.1080.10">
    <property type="entry name" value="Glutaconate Coenzyme A-transferase"/>
    <property type="match status" value="1"/>
</dbReference>
<evidence type="ECO:0000259" key="4">
    <source>
        <dbReference type="Pfam" id="PF02550"/>
    </source>
</evidence>
<dbReference type="PANTHER" id="PTHR43609:SF1">
    <property type="entry name" value="ACETYL-COA HYDROLASE"/>
    <property type="match status" value="1"/>
</dbReference>
<dbReference type="KEGG" id="bper:BN118_1043"/>
<dbReference type="GO" id="GO:0006084">
    <property type="term" value="P:acetyl-CoA metabolic process"/>
    <property type="evidence" value="ECO:0007669"/>
    <property type="project" value="InterPro"/>
</dbReference>
<feature type="domain" description="Acetyl-CoA hydrolase/transferase C-terminal" evidence="5">
    <location>
        <begin position="330"/>
        <end position="468"/>
    </location>
</feature>
<keyword evidence="6" id="KW-0808">Transferase</keyword>
<dbReference type="HOGENOM" id="CLU_019748_3_0_4"/>
<gene>
    <name evidence="6" type="ordered locus">BN118_1043</name>
</gene>
<feature type="active site" description="5-glutamyl coenzyme A thioester intermediate" evidence="2">
    <location>
        <position position="293"/>
    </location>
</feature>
<dbReference type="Gene3D" id="3.40.1080.20">
    <property type="entry name" value="Acetyl-CoA hydrolase/transferase C-terminal domain"/>
    <property type="match status" value="1"/>
</dbReference>
<dbReference type="InterPro" id="IPR026888">
    <property type="entry name" value="AcetylCoA_hyd_C"/>
</dbReference>
<dbReference type="GO" id="GO:0008775">
    <property type="term" value="F:acetate CoA-transferase activity"/>
    <property type="evidence" value="ECO:0007669"/>
    <property type="project" value="InterPro"/>
</dbReference>
<dbReference type="SUPFAM" id="SSF100950">
    <property type="entry name" value="NagB/RpiA/CoA transferase-like"/>
    <property type="match status" value="2"/>
</dbReference>
<dbReference type="InterPro" id="IPR037171">
    <property type="entry name" value="NagB/RpiA_transferase-like"/>
</dbReference>
<evidence type="ECO:0000313" key="7">
    <source>
        <dbReference type="Proteomes" id="UP000005250"/>
    </source>
</evidence>
<dbReference type="InterPro" id="IPR046433">
    <property type="entry name" value="ActCoA_hydro"/>
</dbReference>
<evidence type="ECO:0000256" key="2">
    <source>
        <dbReference type="PIRSR" id="PIRSR617821-1"/>
    </source>
</evidence>
<dbReference type="PANTHER" id="PTHR43609">
    <property type="entry name" value="ACETYL-COA HYDROLASE"/>
    <property type="match status" value="1"/>
</dbReference>
<evidence type="ECO:0000256" key="3">
    <source>
        <dbReference type="PIRSR" id="PIRSR617821-2"/>
    </source>
</evidence>
<keyword evidence="7" id="KW-1185">Reference proteome</keyword>
<evidence type="ECO:0000259" key="5">
    <source>
        <dbReference type="Pfam" id="PF13336"/>
    </source>
</evidence>
<dbReference type="Pfam" id="PF02550">
    <property type="entry name" value="AcetylCoA_hydro"/>
    <property type="match status" value="1"/>
</dbReference>
<feature type="binding site" evidence="3">
    <location>
        <position position="383"/>
    </location>
    <ligand>
        <name>CoA</name>
        <dbReference type="ChEBI" id="CHEBI:57287"/>
    </ligand>
</feature>
<proteinExistence type="inferred from homology"/>
<organism evidence="6 7">
    <name type="scientific">Bordetella pertussis (strain ATCC 9797 / DSM 5571 / CCUG 30873 / LMG 14455 / NCTC 10739 / 18323)</name>
    <dbReference type="NCBI Taxonomy" id="568706"/>
    <lineage>
        <taxon>Bacteria</taxon>
        <taxon>Pseudomonadati</taxon>
        <taxon>Pseudomonadota</taxon>
        <taxon>Betaproteobacteria</taxon>
        <taxon>Burkholderiales</taxon>
        <taxon>Alcaligenaceae</taxon>
        <taxon>Bordetella</taxon>
    </lineage>
</organism>
<protein>
    <submittedName>
        <fullName evidence="6">Acyl-CoA transferase</fullName>
    </submittedName>
</protein>
<dbReference type="EMBL" id="HE965805">
    <property type="protein sequence ID" value="CCJ62468.1"/>
    <property type="molecule type" value="Genomic_DNA"/>
</dbReference>
<dbReference type="InterPro" id="IPR038460">
    <property type="entry name" value="AcetylCoA_hyd_C_sf"/>
</dbReference>
<dbReference type="FunFam" id="3.40.1080.20:FF:000001">
    <property type="entry name" value="Acetyl-CoA hydrolase Ach1"/>
    <property type="match status" value="1"/>
</dbReference>
<dbReference type="NCBIfam" id="TIGR03458">
    <property type="entry name" value="YgfH_subfam"/>
    <property type="match status" value="1"/>
</dbReference>
<dbReference type="AlphaFoldDB" id="A0A0T7CLW2"/>
<name>A0A0T7CLW2_BORP1</name>
<reference evidence="6 7" key="1">
    <citation type="journal article" date="2012" name="BMC Genomics">
        <title>Comparative genomics of the classical Bordetella subspecies: the evolution and exchange of virulence-associated diversity amongst closely related pathogens.</title>
        <authorList>
            <person name="Park J."/>
            <person name="Zhang Y."/>
            <person name="Buboltz A.M."/>
            <person name="Zhang X."/>
            <person name="Schuster S.C."/>
            <person name="Ahuja U."/>
            <person name="Liu M."/>
            <person name="Miller J.F."/>
            <person name="Sebaihia M."/>
            <person name="Bentley S.D."/>
            <person name="Parkhill J."/>
            <person name="Harvill E.T."/>
        </authorList>
    </citation>
    <scope>NUCLEOTIDE SEQUENCE [LARGE SCALE GENOMIC DNA]</scope>
    <source>
        <strain evidence="7">ATCC 9797 / DSM 5571 / CCUG 30873 / LMG 14455 / NCTC 10739 / 18323</strain>
    </source>
</reference>
<dbReference type="GO" id="GO:0006083">
    <property type="term" value="P:acetate metabolic process"/>
    <property type="evidence" value="ECO:0007669"/>
    <property type="project" value="InterPro"/>
</dbReference>
<dbReference type="InterPro" id="IPR017821">
    <property type="entry name" value="Succinate_CoA_transferase"/>
</dbReference>